<name>A0ABS9KCM0_9BACT</name>
<protein>
    <submittedName>
        <fullName evidence="1">Uncharacterized protein</fullName>
    </submittedName>
</protein>
<comment type="caution">
    <text evidence="1">The sequence shown here is derived from an EMBL/GenBank/DDBJ whole genome shotgun (WGS) entry which is preliminary data.</text>
</comment>
<dbReference type="EMBL" id="JAKLWS010000008">
    <property type="protein sequence ID" value="MCG2588585.1"/>
    <property type="molecule type" value="Genomic_DNA"/>
</dbReference>
<accession>A0ABS9KCM0</accession>
<dbReference type="RefSeq" id="WP_237853425.1">
    <property type="nucleotide sequence ID" value="NZ_JAKLWS010000008.1"/>
</dbReference>
<evidence type="ECO:0000313" key="2">
    <source>
        <dbReference type="Proteomes" id="UP001165366"/>
    </source>
</evidence>
<sequence>MDNPLKHRLIDKILSTKNEEVLSAIDQLLDSVEKQSENVSLTKEQKMMLEMSEIDLQKDETISQDELDKEDLSWLNAQ</sequence>
<proteinExistence type="predicted"/>
<evidence type="ECO:0000313" key="1">
    <source>
        <dbReference type="EMBL" id="MCG2588585.1"/>
    </source>
</evidence>
<gene>
    <name evidence="1" type="ORF">L6773_08420</name>
</gene>
<reference evidence="1" key="1">
    <citation type="submission" date="2022-01" db="EMBL/GenBank/DDBJ databases">
        <authorList>
            <person name="Wang Y."/>
        </authorList>
    </citation>
    <scope>NUCLEOTIDE SEQUENCE</scope>
    <source>
        <strain evidence="1">WB101</strain>
    </source>
</reference>
<organism evidence="1 2">
    <name type="scientific">Rhodohalobacter sulfatireducens</name>
    <dbReference type="NCBI Taxonomy" id="2911366"/>
    <lineage>
        <taxon>Bacteria</taxon>
        <taxon>Pseudomonadati</taxon>
        <taxon>Balneolota</taxon>
        <taxon>Balneolia</taxon>
        <taxon>Balneolales</taxon>
        <taxon>Balneolaceae</taxon>
        <taxon>Rhodohalobacter</taxon>
    </lineage>
</organism>
<reference evidence="1" key="2">
    <citation type="submission" date="2024-05" db="EMBL/GenBank/DDBJ databases">
        <title>Rhodohalobacter halophilus gen. nov., sp. nov., a moderately halophilic member of the family Balneolaceae.</title>
        <authorList>
            <person name="Xia J."/>
        </authorList>
    </citation>
    <scope>NUCLEOTIDE SEQUENCE</scope>
    <source>
        <strain evidence="1">WB101</strain>
    </source>
</reference>
<keyword evidence="2" id="KW-1185">Reference proteome</keyword>
<dbReference type="Proteomes" id="UP001165366">
    <property type="component" value="Unassembled WGS sequence"/>
</dbReference>